<accession>A0A5B6W773</accession>
<gene>
    <name evidence="2" type="ORF">EPI10_010995</name>
</gene>
<dbReference type="OrthoDB" id="1002045at2759"/>
<proteinExistence type="predicted"/>
<evidence type="ECO:0000313" key="3">
    <source>
        <dbReference type="Proteomes" id="UP000325315"/>
    </source>
</evidence>
<keyword evidence="3" id="KW-1185">Reference proteome</keyword>
<organism evidence="2 3">
    <name type="scientific">Gossypium australe</name>
    <dbReference type="NCBI Taxonomy" id="47621"/>
    <lineage>
        <taxon>Eukaryota</taxon>
        <taxon>Viridiplantae</taxon>
        <taxon>Streptophyta</taxon>
        <taxon>Embryophyta</taxon>
        <taxon>Tracheophyta</taxon>
        <taxon>Spermatophyta</taxon>
        <taxon>Magnoliopsida</taxon>
        <taxon>eudicotyledons</taxon>
        <taxon>Gunneridae</taxon>
        <taxon>Pentapetalae</taxon>
        <taxon>rosids</taxon>
        <taxon>malvids</taxon>
        <taxon>Malvales</taxon>
        <taxon>Malvaceae</taxon>
        <taxon>Malvoideae</taxon>
        <taxon>Gossypium</taxon>
    </lineage>
</organism>
<evidence type="ECO:0000313" key="2">
    <source>
        <dbReference type="EMBL" id="KAA3477078.1"/>
    </source>
</evidence>
<evidence type="ECO:0000259" key="1">
    <source>
        <dbReference type="Pfam" id="PF22936"/>
    </source>
</evidence>
<dbReference type="PANTHER" id="PTHR35317">
    <property type="entry name" value="OS04G0629600 PROTEIN"/>
    <property type="match status" value="1"/>
</dbReference>
<dbReference type="Pfam" id="PF22936">
    <property type="entry name" value="Pol_BBD"/>
    <property type="match status" value="1"/>
</dbReference>
<sequence length="265" mass="29896">MGGCKCGCRTTTLRANPTIAQIKHHSDDCAKKFKSMSCLHNSVSNVVFTRIIACKAPKNLRMKESETAKQYSDRITVVVNNIKLLGDQFVDGKVVEKVITTLSKRPDIHYRACQQLGYIKKVCKNKMRTQEQRPKQHNAQAQTVDWNHAQEEQVFTTSCFVLRSRVVKGWLIDSGCTNHMTSEESIFRNIDKNCISKVRIGNDKLIQAKGKGDVLINTPSGTTVISDVLLVPKIDHNLLSIGQFIEKKYSVIFKYSGCNIFDSLR</sequence>
<comment type="caution">
    <text evidence="2">The sequence shown here is derived from an EMBL/GenBank/DDBJ whole genome shotgun (WGS) entry which is preliminary data.</text>
</comment>
<dbReference type="Proteomes" id="UP000325315">
    <property type="component" value="Unassembled WGS sequence"/>
</dbReference>
<dbReference type="PANTHER" id="PTHR35317:SF31">
    <property type="entry name" value="DUF4219 DOMAIN-CONTAINING PROTEIN"/>
    <property type="match status" value="1"/>
</dbReference>
<reference evidence="3" key="1">
    <citation type="journal article" date="2019" name="Plant Biotechnol. J.">
        <title>Genome sequencing of the Australian wild diploid species Gossypium australe highlights disease resistance and delayed gland morphogenesis.</title>
        <authorList>
            <person name="Cai Y."/>
            <person name="Cai X."/>
            <person name="Wang Q."/>
            <person name="Wang P."/>
            <person name="Zhang Y."/>
            <person name="Cai C."/>
            <person name="Xu Y."/>
            <person name="Wang K."/>
            <person name="Zhou Z."/>
            <person name="Wang C."/>
            <person name="Geng S."/>
            <person name="Li B."/>
            <person name="Dong Q."/>
            <person name="Hou Y."/>
            <person name="Wang H."/>
            <person name="Ai P."/>
            <person name="Liu Z."/>
            <person name="Yi F."/>
            <person name="Sun M."/>
            <person name="An G."/>
            <person name="Cheng J."/>
            <person name="Zhang Y."/>
            <person name="Shi Q."/>
            <person name="Xie Y."/>
            <person name="Shi X."/>
            <person name="Chang Y."/>
            <person name="Huang F."/>
            <person name="Chen Y."/>
            <person name="Hong S."/>
            <person name="Mi L."/>
            <person name="Sun Q."/>
            <person name="Zhang L."/>
            <person name="Zhou B."/>
            <person name="Peng R."/>
            <person name="Zhang X."/>
            <person name="Liu F."/>
        </authorList>
    </citation>
    <scope>NUCLEOTIDE SEQUENCE [LARGE SCALE GENOMIC DNA]</scope>
    <source>
        <strain evidence="3">cv. PA1801</strain>
    </source>
</reference>
<dbReference type="InterPro" id="IPR054722">
    <property type="entry name" value="PolX-like_BBD"/>
</dbReference>
<dbReference type="EMBL" id="SMMG02000004">
    <property type="protein sequence ID" value="KAA3477078.1"/>
    <property type="molecule type" value="Genomic_DNA"/>
</dbReference>
<dbReference type="AlphaFoldDB" id="A0A5B6W773"/>
<protein>
    <submittedName>
        <fullName evidence="2">Retrovirus-related Pol polyprotein from transposon TNT 1-94</fullName>
    </submittedName>
</protein>
<feature type="domain" description="Retrovirus-related Pol polyprotein from transposon TNT 1-94-like beta-barrel" evidence="1">
    <location>
        <begin position="170"/>
        <end position="249"/>
    </location>
</feature>
<name>A0A5B6W773_9ROSI</name>